<evidence type="ECO:0000313" key="15">
    <source>
        <dbReference type="EMBL" id="KAH6596079.1"/>
    </source>
</evidence>
<keyword evidence="16" id="KW-1185">Reference proteome</keyword>
<comment type="pathway">
    <text evidence="3">Carbohydrate degradation; glycolysis; pyruvate from D-glyceraldehyde 3-phosphate: step 2/5.</text>
</comment>
<accession>A0ABQ8FCS8</accession>
<keyword evidence="11" id="KW-0460">Magnesium</keyword>
<evidence type="ECO:0000256" key="13">
    <source>
        <dbReference type="RuleBase" id="RU000532"/>
    </source>
</evidence>
<dbReference type="PRINTS" id="PR00477">
    <property type="entry name" value="PHGLYCKINASE"/>
</dbReference>
<evidence type="ECO:0000256" key="5">
    <source>
        <dbReference type="ARBA" id="ARBA00013061"/>
    </source>
</evidence>
<comment type="catalytic activity">
    <reaction evidence="1 13">
        <text>(2R)-3-phosphoglycerate + ATP = (2R)-3-phospho-glyceroyl phosphate + ADP</text>
        <dbReference type="Rhea" id="RHEA:14801"/>
        <dbReference type="ChEBI" id="CHEBI:30616"/>
        <dbReference type="ChEBI" id="CHEBI:57604"/>
        <dbReference type="ChEBI" id="CHEBI:58272"/>
        <dbReference type="ChEBI" id="CHEBI:456216"/>
        <dbReference type="EC" id="2.7.2.3"/>
    </reaction>
</comment>
<comment type="caution">
    <text evidence="15">The sequence shown here is derived from an EMBL/GenBank/DDBJ whole genome shotgun (WGS) entry which is preliminary data.</text>
</comment>
<evidence type="ECO:0000256" key="6">
    <source>
        <dbReference type="ARBA" id="ARBA00022679"/>
    </source>
</evidence>
<dbReference type="PANTHER" id="PTHR11406">
    <property type="entry name" value="PHOSPHOGLYCERATE KINASE"/>
    <property type="match status" value="1"/>
</dbReference>
<comment type="cofactor">
    <cofactor evidence="2">
        <name>Mg(2+)</name>
        <dbReference type="ChEBI" id="CHEBI:18420"/>
    </cofactor>
</comment>
<evidence type="ECO:0000313" key="16">
    <source>
        <dbReference type="Proteomes" id="UP001648503"/>
    </source>
</evidence>
<evidence type="ECO:0000256" key="7">
    <source>
        <dbReference type="ARBA" id="ARBA00022723"/>
    </source>
</evidence>
<dbReference type="Gene3D" id="3.40.50.1260">
    <property type="entry name" value="Phosphoglycerate kinase, N-terminal domain"/>
    <property type="match status" value="3"/>
</dbReference>
<dbReference type="CDD" id="cd00318">
    <property type="entry name" value="Phosphoglycerate_kinase"/>
    <property type="match status" value="1"/>
</dbReference>
<keyword evidence="12" id="KW-0324">Glycolysis</keyword>
<evidence type="ECO:0000256" key="12">
    <source>
        <dbReference type="ARBA" id="ARBA00023152"/>
    </source>
</evidence>
<proteinExistence type="inferred from homology"/>
<keyword evidence="6 13" id="KW-0808">Transferase</keyword>
<gene>
    <name evidence="15" type="ORF">BASA50_005376</name>
</gene>
<evidence type="ECO:0000256" key="1">
    <source>
        <dbReference type="ARBA" id="ARBA00000642"/>
    </source>
</evidence>
<dbReference type="SUPFAM" id="SSF53748">
    <property type="entry name" value="Phosphoglycerate kinase"/>
    <property type="match status" value="1"/>
</dbReference>
<name>A0ABQ8FCS8_9FUNG</name>
<evidence type="ECO:0000256" key="2">
    <source>
        <dbReference type="ARBA" id="ARBA00001946"/>
    </source>
</evidence>
<dbReference type="PANTHER" id="PTHR11406:SF0">
    <property type="entry name" value="PHOSPHOGLYCERATE KINASE"/>
    <property type="match status" value="1"/>
</dbReference>
<evidence type="ECO:0000256" key="8">
    <source>
        <dbReference type="ARBA" id="ARBA00022741"/>
    </source>
</evidence>
<evidence type="ECO:0000256" key="3">
    <source>
        <dbReference type="ARBA" id="ARBA00004838"/>
    </source>
</evidence>
<organism evidence="15 16">
    <name type="scientific">Batrachochytrium salamandrivorans</name>
    <dbReference type="NCBI Taxonomy" id="1357716"/>
    <lineage>
        <taxon>Eukaryota</taxon>
        <taxon>Fungi</taxon>
        <taxon>Fungi incertae sedis</taxon>
        <taxon>Chytridiomycota</taxon>
        <taxon>Chytridiomycota incertae sedis</taxon>
        <taxon>Chytridiomycetes</taxon>
        <taxon>Rhizophydiales</taxon>
        <taxon>Rhizophydiales incertae sedis</taxon>
        <taxon>Batrachochytrium</taxon>
    </lineage>
</organism>
<comment type="similarity">
    <text evidence="4 13">Belongs to the phosphoglycerate kinase family.</text>
</comment>
<evidence type="ECO:0000256" key="4">
    <source>
        <dbReference type="ARBA" id="ARBA00008982"/>
    </source>
</evidence>
<dbReference type="HAMAP" id="MF_00145">
    <property type="entry name" value="Phosphoglyc_kinase"/>
    <property type="match status" value="1"/>
</dbReference>
<comment type="subunit">
    <text evidence="14">Monomer.</text>
</comment>
<dbReference type="Pfam" id="PF00162">
    <property type="entry name" value="PGK"/>
    <property type="match status" value="1"/>
</dbReference>
<evidence type="ECO:0000256" key="14">
    <source>
        <dbReference type="RuleBase" id="RU000696"/>
    </source>
</evidence>
<dbReference type="InterPro" id="IPR001576">
    <property type="entry name" value="Phosphoglycerate_kinase"/>
</dbReference>
<dbReference type="EC" id="2.7.2.3" evidence="5 13"/>
<keyword evidence="8" id="KW-0547">Nucleotide-binding</keyword>
<evidence type="ECO:0000256" key="9">
    <source>
        <dbReference type="ARBA" id="ARBA00022777"/>
    </source>
</evidence>
<protein>
    <recommendedName>
        <fullName evidence="5 13">Phosphoglycerate kinase</fullName>
        <ecNumber evidence="5 13">2.7.2.3</ecNumber>
    </recommendedName>
</protein>
<dbReference type="InterPro" id="IPR015824">
    <property type="entry name" value="Phosphoglycerate_kinase_N"/>
</dbReference>
<evidence type="ECO:0000256" key="10">
    <source>
        <dbReference type="ARBA" id="ARBA00022840"/>
    </source>
</evidence>
<dbReference type="PROSITE" id="PS00111">
    <property type="entry name" value="PGLYCERATE_KINASE"/>
    <property type="match status" value="1"/>
</dbReference>
<keyword evidence="9 13" id="KW-0418">Kinase</keyword>
<sequence length="417" mass="44346">MSLTSKLGLNDIKVSGKRVLIRVDFNVPFVNGTISNNQRITSALPTIQHIIDNGARSVVLMSHLGRPDGKVVPKLTLKPVAEELSRLLSKPVTFLDECVGEVVEKHCQSPAEGEIILLENLRFHIEEEGSVKDKEGNKTKADPEAVTKFRESLSKLGDIYVNDAFGTAHRAHSSMVGVNLPIKAAGFLMKRELDYFSKVFENPKAPVCAIVGGAKVSDKILLIENLLDKVDRMIICGGMAFTFLKVLENTEIGGSLFDSHGAQIVPRLMEKAKLNGVTIHLPSDFVTADKFSADANTGYATKEDGIPAGWMGLDHGKKTNADFGTITESSKTILWNGPAGVFEFAKFSGGTTALLDSCAKATCNGAITIVGGGDTATAVANAGREADFSHISTGGGASLELLEGKELPGVAALSTHA</sequence>
<dbReference type="EMBL" id="JAFCIX010000249">
    <property type="protein sequence ID" value="KAH6596079.1"/>
    <property type="molecule type" value="Genomic_DNA"/>
</dbReference>
<keyword evidence="10" id="KW-0067">ATP-binding</keyword>
<dbReference type="InterPro" id="IPR015911">
    <property type="entry name" value="Phosphoglycerate_kinase_CS"/>
</dbReference>
<keyword evidence="7" id="KW-0479">Metal-binding</keyword>
<reference evidence="15 16" key="1">
    <citation type="submission" date="2021-02" db="EMBL/GenBank/DDBJ databases">
        <title>Variation within the Batrachochytrium salamandrivorans European outbreak.</title>
        <authorList>
            <person name="Kelly M."/>
            <person name="Pasmans F."/>
            <person name="Shea T.P."/>
            <person name="Munoz J.F."/>
            <person name="Carranza S."/>
            <person name="Cuomo C.A."/>
            <person name="Martel A."/>
        </authorList>
    </citation>
    <scope>NUCLEOTIDE SEQUENCE [LARGE SCALE GENOMIC DNA]</scope>
    <source>
        <strain evidence="15 16">AMFP18/2</strain>
    </source>
</reference>
<dbReference type="Proteomes" id="UP001648503">
    <property type="component" value="Unassembled WGS sequence"/>
</dbReference>
<dbReference type="PIRSF" id="PIRSF000724">
    <property type="entry name" value="Pgk"/>
    <property type="match status" value="1"/>
</dbReference>
<evidence type="ECO:0000256" key="11">
    <source>
        <dbReference type="ARBA" id="ARBA00022842"/>
    </source>
</evidence>
<dbReference type="InterPro" id="IPR036043">
    <property type="entry name" value="Phosphoglycerate_kinase_sf"/>
</dbReference>